<dbReference type="EMBL" id="MN740811">
    <property type="protein sequence ID" value="QHU12991.1"/>
    <property type="molecule type" value="Genomic_DNA"/>
</dbReference>
<organism evidence="6">
    <name type="scientific">viral metagenome</name>
    <dbReference type="NCBI Taxonomy" id="1070528"/>
    <lineage>
        <taxon>unclassified sequences</taxon>
        <taxon>metagenomes</taxon>
        <taxon>organismal metagenomes</taxon>
    </lineage>
</organism>
<dbReference type="PANTHER" id="PTHR24408:SF64">
    <property type="entry name" value="LINKING IMMUNITY AND METABOLISM-RELATED"/>
    <property type="match status" value="1"/>
</dbReference>
<dbReference type="AlphaFoldDB" id="A0A6C0K758"/>
<keyword evidence="2" id="KW-0677">Repeat</keyword>
<feature type="domain" description="C2H2-type" evidence="5">
    <location>
        <begin position="41"/>
        <end position="69"/>
    </location>
</feature>
<protein>
    <recommendedName>
        <fullName evidence="5">C2H2-type domain-containing protein</fullName>
    </recommendedName>
</protein>
<evidence type="ECO:0000256" key="4">
    <source>
        <dbReference type="ARBA" id="ARBA00022833"/>
    </source>
</evidence>
<name>A0A6C0K758_9ZZZZ</name>
<dbReference type="SMART" id="SM00355">
    <property type="entry name" value="ZnF_C2H2"/>
    <property type="match status" value="3"/>
</dbReference>
<dbReference type="Gene3D" id="3.30.160.60">
    <property type="entry name" value="Classic Zinc Finger"/>
    <property type="match status" value="1"/>
</dbReference>
<dbReference type="GO" id="GO:0005634">
    <property type="term" value="C:nucleus"/>
    <property type="evidence" value="ECO:0007669"/>
    <property type="project" value="TreeGrafter"/>
</dbReference>
<dbReference type="GO" id="GO:0043565">
    <property type="term" value="F:sequence-specific DNA binding"/>
    <property type="evidence" value="ECO:0007669"/>
    <property type="project" value="TreeGrafter"/>
</dbReference>
<evidence type="ECO:0000256" key="1">
    <source>
        <dbReference type="ARBA" id="ARBA00022723"/>
    </source>
</evidence>
<dbReference type="InterPro" id="IPR013087">
    <property type="entry name" value="Znf_C2H2_type"/>
</dbReference>
<evidence type="ECO:0000259" key="5">
    <source>
        <dbReference type="PROSITE" id="PS50157"/>
    </source>
</evidence>
<dbReference type="PANTHER" id="PTHR24408">
    <property type="entry name" value="ZINC FINGER PROTEIN"/>
    <property type="match status" value="1"/>
</dbReference>
<dbReference type="PROSITE" id="PS50157">
    <property type="entry name" value="ZINC_FINGER_C2H2_2"/>
    <property type="match status" value="2"/>
</dbReference>
<reference evidence="6" key="1">
    <citation type="journal article" date="2020" name="Nature">
        <title>Giant virus diversity and host interactions through global metagenomics.</title>
        <authorList>
            <person name="Schulz F."/>
            <person name="Roux S."/>
            <person name="Paez-Espino D."/>
            <person name="Jungbluth S."/>
            <person name="Walsh D.A."/>
            <person name="Denef V.J."/>
            <person name="McMahon K.D."/>
            <person name="Konstantinidis K.T."/>
            <person name="Eloe-Fadrosh E.A."/>
            <person name="Kyrpides N.C."/>
            <person name="Woyke T."/>
        </authorList>
    </citation>
    <scope>NUCLEOTIDE SEQUENCE</scope>
    <source>
        <strain evidence="6">GVMAG-S-1101172-89</strain>
    </source>
</reference>
<feature type="domain" description="C2H2-type" evidence="5">
    <location>
        <begin position="13"/>
        <end position="40"/>
    </location>
</feature>
<dbReference type="PROSITE" id="PS00028">
    <property type="entry name" value="ZINC_FINGER_C2H2_1"/>
    <property type="match status" value="1"/>
</dbReference>
<dbReference type="GO" id="GO:0008270">
    <property type="term" value="F:zinc ion binding"/>
    <property type="evidence" value="ECO:0007669"/>
    <property type="project" value="UniProtKB-KW"/>
</dbReference>
<keyword evidence="4" id="KW-0862">Zinc</keyword>
<dbReference type="GO" id="GO:0000981">
    <property type="term" value="F:DNA-binding transcription factor activity, RNA polymerase II-specific"/>
    <property type="evidence" value="ECO:0007669"/>
    <property type="project" value="TreeGrafter"/>
</dbReference>
<keyword evidence="3" id="KW-0863">Zinc-finger</keyword>
<sequence>MTFSYRKNTAGLYVCPHCNVTKKNQNTMHYHLKKHESRLPYECPFCKREFLHASTLELHRRAQHSKEDEKLMKCNMPGCEFKGTLTKANLLIHFIRKHCAKDAHALLNAGESGNTCRVCGKNTKSTTAFYYHALSCIDIKDLDTARRLKDLQAL</sequence>
<dbReference type="SUPFAM" id="SSF57667">
    <property type="entry name" value="beta-beta-alpha zinc fingers"/>
    <property type="match status" value="1"/>
</dbReference>
<evidence type="ECO:0000256" key="2">
    <source>
        <dbReference type="ARBA" id="ARBA00022737"/>
    </source>
</evidence>
<accession>A0A6C0K758</accession>
<evidence type="ECO:0000256" key="3">
    <source>
        <dbReference type="ARBA" id="ARBA00022771"/>
    </source>
</evidence>
<keyword evidence="1" id="KW-0479">Metal-binding</keyword>
<dbReference type="InterPro" id="IPR036236">
    <property type="entry name" value="Znf_C2H2_sf"/>
</dbReference>
<evidence type="ECO:0000313" key="6">
    <source>
        <dbReference type="EMBL" id="QHU12991.1"/>
    </source>
</evidence>
<proteinExistence type="predicted"/>